<dbReference type="GO" id="GO:0003725">
    <property type="term" value="F:double-stranded RNA binding"/>
    <property type="evidence" value="ECO:0000318"/>
    <property type="project" value="GO_Central"/>
</dbReference>
<evidence type="ECO:0000256" key="10">
    <source>
        <dbReference type="ARBA" id="ARBA00047984"/>
    </source>
</evidence>
<dbReference type="PANTHER" id="PTHR18934:SF118">
    <property type="entry name" value="ATP-DEPENDENT RNA HELICASE DHX33"/>
    <property type="match status" value="1"/>
</dbReference>
<evidence type="ECO:0000313" key="15">
    <source>
        <dbReference type="Proteomes" id="UP000054558"/>
    </source>
</evidence>
<dbReference type="OrthoDB" id="10253254at2759"/>
<evidence type="ECO:0000259" key="12">
    <source>
        <dbReference type="PROSITE" id="PS51192"/>
    </source>
</evidence>
<feature type="compositionally biased region" description="Polar residues" evidence="11">
    <location>
        <begin position="185"/>
        <end position="205"/>
    </location>
</feature>
<dbReference type="PANTHER" id="PTHR18934">
    <property type="entry name" value="ATP-DEPENDENT RNA HELICASE"/>
    <property type="match status" value="1"/>
</dbReference>
<dbReference type="InterPro" id="IPR027417">
    <property type="entry name" value="P-loop_NTPase"/>
</dbReference>
<keyword evidence="4" id="KW-0747">Spliceosome</keyword>
<keyword evidence="5" id="KW-0547">Nucleotide-binding</keyword>
<dbReference type="SMART" id="SM00382">
    <property type="entry name" value="AAA"/>
    <property type="match status" value="1"/>
</dbReference>
<dbReference type="PROSITE" id="PS51192">
    <property type="entry name" value="HELICASE_ATP_BIND_1"/>
    <property type="match status" value="1"/>
</dbReference>
<dbReference type="InterPro" id="IPR007502">
    <property type="entry name" value="Helicase-assoc_dom"/>
</dbReference>
<dbReference type="FunFam" id="3.40.50.300:FF:000007">
    <property type="entry name" value="Pre-mRNA-splicing factor ATP-dependent RNA helicase"/>
    <property type="match status" value="1"/>
</dbReference>
<dbReference type="CDD" id="cd18791">
    <property type="entry name" value="SF2_C_RHA"/>
    <property type="match status" value="1"/>
</dbReference>
<protein>
    <recommendedName>
        <fullName evidence="2">RNA helicase</fullName>
        <ecNumber evidence="2">3.6.4.13</ecNumber>
    </recommendedName>
</protein>
<keyword evidence="15" id="KW-1185">Reference proteome</keyword>
<dbReference type="PROSITE" id="PS51194">
    <property type="entry name" value="HELICASE_CTER"/>
    <property type="match status" value="1"/>
</dbReference>
<organism evidence="14 15">
    <name type="scientific">Klebsormidium nitens</name>
    <name type="common">Green alga</name>
    <name type="synonym">Ulothrix nitens</name>
    <dbReference type="NCBI Taxonomy" id="105231"/>
    <lineage>
        <taxon>Eukaryota</taxon>
        <taxon>Viridiplantae</taxon>
        <taxon>Streptophyta</taxon>
        <taxon>Klebsormidiophyceae</taxon>
        <taxon>Klebsormidiales</taxon>
        <taxon>Klebsormidiaceae</taxon>
        <taxon>Klebsormidium</taxon>
    </lineage>
</organism>
<evidence type="ECO:0000256" key="11">
    <source>
        <dbReference type="SAM" id="MobiDB-lite"/>
    </source>
</evidence>
<evidence type="ECO:0000256" key="4">
    <source>
        <dbReference type="ARBA" id="ARBA00022728"/>
    </source>
</evidence>
<dbReference type="AlphaFoldDB" id="A0A1Y1IEL5"/>
<dbReference type="GO" id="GO:0005730">
    <property type="term" value="C:nucleolus"/>
    <property type="evidence" value="ECO:0000318"/>
    <property type="project" value="GO_Central"/>
</dbReference>
<dbReference type="GO" id="GO:0003724">
    <property type="term" value="F:RNA helicase activity"/>
    <property type="evidence" value="ECO:0007669"/>
    <property type="project" value="UniProtKB-EC"/>
</dbReference>
<evidence type="ECO:0000256" key="5">
    <source>
        <dbReference type="ARBA" id="ARBA00022741"/>
    </source>
</evidence>
<reference evidence="14 15" key="1">
    <citation type="journal article" date="2014" name="Nat. Commun.">
        <title>Klebsormidium flaccidum genome reveals primary factors for plant terrestrial adaptation.</title>
        <authorList>
            <person name="Hori K."/>
            <person name="Maruyama F."/>
            <person name="Fujisawa T."/>
            <person name="Togashi T."/>
            <person name="Yamamoto N."/>
            <person name="Seo M."/>
            <person name="Sato S."/>
            <person name="Yamada T."/>
            <person name="Mori H."/>
            <person name="Tajima N."/>
            <person name="Moriyama T."/>
            <person name="Ikeuchi M."/>
            <person name="Watanabe M."/>
            <person name="Wada H."/>
            <person name="Kobayashi K."/>
            <person name="Saito M."/>
            <person name="Masuda T."/>
            <person name="Sasaki-Sekimoto Y."/>
            <person name="Mashiguchi K."/>
            <person name="Awai K."/>
            <person name="Shimojima M."/>
            <person name="Masuda S."/>
            <person name="Iwai M."/>
            <person name="Nobusawa T."/>
            <person name="Narise T."/>
            <person name="Kondo S."/>
            <person name="Saito H."/>
            <person name="Sato R."/>
            <person name="Murakawa M."/>
            <person name="Ihara Y."/>
            <person name="Oshima-Yamada Y."/>
            <person name="Ohtaka K."/>
            <person name="Satoh M."/>
            <person name="Sonobe K."/>
            <person name="Ishii M."/>
            <person name="Ohtani R."/>
            <person name="Kanamori-Sato M."/>
            <person name="Honoki R."/>
            <person name="Miyazaki D."/>
            <person name="Mochizuki H."/>
            <person name="Umetsu J."/>
            <person name="Higashi K."/>
            <person name="Shibata D."/>
            <person name="Kamiya Y."/>
            <person name="Sato N."/>
            <person name="Nakamura Y."/>
            <person name="Tabata S."/>
            <person name="Ida S."/>
            <person name="Kurokawa K."/>
            <person name="Ohta H."/>
        </authorList>
    </citation>
    <scope>NUCLEOTIDE SEQUENCE [LARGE SCALE GENOMIC DNA]</scope>
    <source>
        <strain evidence="14 15">NIES-2285</strain>
    </source>
</reference>
<evidence type="ECO:0000256" key="6">
    <source>
        <dbReference type="ARBA" id="ARBA00022801"/>
    </source>
</evidence>
<dbReference type="Gene3D" id="3.40.50.300">
    <property type="entry name" value="P-loop containing nucleotide triphosphate hydrolases"/>
    <property type="match status" value="2"/>
</dbReference>
<evidence type="ECO:0000256" key="2">
    <source>
        <dbReference type="ARBA" id="ARBA00012552"/>
    </source>
</evidence>
<sequence length="732" mass="79118">MVAKEKHDRVGATSATQSRLLLAAQRKDLPIASAERQLIAEVSQHDTLIVIGETGSGKTTQLPQFLRAAGFCKGGKVVGVTQPRRVAAVSVAARVAQEMGMELGKEVGYSIRFEDRTGPETVVKYMTDGLLLREALLDPLLARYSVIVVDEAHERTLHTDILLGLLKAVQARRSGADVSKASLADSKTSAPDANGHATNASTYGNEGTHHGKGWRRGNADVSNGGGGRLEPLRVVVMSATLDAAQFCEFFGGAKAVYVQGRQFPVEVLYAAQPEADYLDAVLITVFQIHLEEDTGDVLVFLTGQEEIEAMERLVKERAARLPEGAQRVTVAPIYSAMPADQQMRVFQPAPPGTRKVILATNIAETSLTLPGVRYVVDPGLVKARTYNPRAGIEALAVVPISKAQARQRSGRAGREAPGKCYRLYTEAAFEALEDATVPEIKRCNLAGVVLQLKALGIDNVAQFDFMDKPPRGAIVKSLEQLFALGALTAEGRLSAPTGVQMARFPLEPLYSRAVLTSARMGCLDEMITAVAMLSVEGVFYVPKEKKSEANAAKKRFVSPEGDHVTLVQVFRAYLEEGAKEDRNGANGNSAGKKRKRTGAAAWCHANFVNGRSLSKAVDVYRQLRDHCAGLGLPASSCGQDWTALRRGLAAGFFLNAAKRQPDGTYRAIANGRTVSIHPSSVLFGQAPECVVYNELVRTSRDYMRDLTRIDPAWLPELAPQFYGLNGATANRH</sequence>
<dbReference type="InterPro" id="IPR011709">
    <property type="entry name" value="DEAD-box_helicase_OB_fold"/>
</dbReference>
<dbReference type="InterPro" id="IPR014001">
    <property type="entry name" value="Helicase_ATP-bd"/>
</dbReference>
<evidence type="ECO:0000256" key="3">
    <source>
        <dbReference type="ARBA" id="ARBA00022664"/>
    </source>
</evidence>
<dbReference type="GO" id="GO:0005524">
    <property type="term" value="F:ATP binding"/>
    <property type="evidence" value="ECO:0007669"/>
    <property type="project" value="UniProtKB-KW"/>
</dbReference>
<dbReference type="Proteomes" id="UP000054558">
    <property type="component" value="Unassembled WGS sequence"/>
</dbReference>
<comment type="catalytic activity">
    <reaction evidence="10">
        <text>ATP + H2O = ADP + phosphate + H(+)</text>
        <dbReference type="Rhea" id="RHEA:13065"/>
        <dbReference type="ChEBI" id="CHEBI:15377"/>
        <dbReference type="ChEBI" id="CHEBI:15378"/>
        <dbReference type="ChEBI" id="CHEBI:30616"/>
        <dbReference type="ChEBI" id="CHEBI:43474"/>
        <dbReference type="ChEBI" id="CHEBI:456216"/>
        <dbReference type="EC" id="3.6.4.13"/>
    </reaction>
</comment>
<dbReference type="OMA" id="CHENFLH"/>
<dbReference type="GO" id="GO:0008380">
    <property type="term" value="P:RNA splicing"/>
    <property type="evidence" value="ECO:0007669"/>
    <property type="project" value="UniProtKB-KW"/>
</dbReference>
<evidence type="ECO:0000256" key="8">
    <source>
        <dbReference type="ARBA" id="ARBA00022840"/>
    </source>
</evidence>
<dbReference type="Pfam" id="PF13401">
    <property type="entry name" value="AAA_22"/>
    <property type="match status" value="1"/>
</dbReference>
<feature type="domain" description="Helicase C-terminal" evidence="13">
    <location>
        <begin position="282"/>
        <end position="456"/>
    </location>
</feature>
<feature type="region of interest" description="Disordered" evidence="11">
    <location>
        <begin position="180"/>
        <end position="222"/>
    </location>
</feature>
<dbReference type="FunFam" id="3.40.50.300:FF:000578">
    <property type="entry name" value="probable ATP-dependent RNA helicase DHX35"/>
    <property type="match status" value="1"/>
</dbReference>
<keyword evidence="9" id="KW-0508">mRNA splicing</keyword>
<feature type="domain" description="Helicase ATP-binding" evidence="12">
    <location>
        <begin position="39"/>
        <end position="259"/>
    </location>
</feature>
<keyword evidence="3" id="KW-0507">mRNA processing</keyword>
<evidence type="ECO:0000259" key="13">
    <source>
        <dbReference type="PROSITE" id="PS51194"/>
    </source>
</evidence>
<keyword evidence="8" id="KW-0067">ATP-binding</keyword>
<evidence type="ECO:0000256" key="9">
    <source>
        <dbReference type="ARBA" id="ARBA00023187"/>
    </source>
</evidence>
<dbReference type="SUPFAM" id="SSF52540">
    <property type="entry name" value="P-loop containing nucleoside triphosphate hydrolases"/>
    <property type="match status" value="1"/>
</dbReference>
<dbReference type="SMART" id="SM00490">
    <property type="entry name" value="HELICc"/>
    <property type="match status" value="1"/>
</dbReference>
<dbReference type="InterPro" id="IPR048333">
    <property type="entry name" value="HA2_WH"/>
</dbReference>
<proteinExistence type="inferred from homology"/>
<accession>A0A1Y1IEL5</accession>
<dbReference type="STRING" id="105231.A0A1Y1IEL5"/>
<evidence type="ECO:0000256" key="7">
    <source>
        <dbReference type="ARBA" id="ARBA00022806"/>
    </source>
</evidence>
<dbReference type="GO" id="GO:0004386">
    <property type="term" value="F:helicase activity"/>
    <property type="evidence" value="ECO:0000318"/>
    <property type="project" value="GO_Central"/>
</dbReference>
<dbReference type="SMART" id="SM00487">
    <property type="entry name" value="DEXDc"/>
    <property type="match status" value="1"/>
</dbReference>
<dbReference type="Pfam" id="PF04408">
    <property type="entry name" value="WHD_HA2"/>
    <property type="match status" value="1"/>
</dbReference>
<dbReference type="PROSITE" id="PS00690">
    <property type="entry name" value="DEAH_ATP_HELICASE"/>
    <property type="match status" value="1"/>
</dbReference>
<dbReference type="Pfam" id="PF07717">
    <property type="entry name" value="OB_NTP_bind"/>
    <property type="match status" value="1"/>
</dbReference>
<dbReference type="SMART" id="SM00847">
    <property type="entry name" value="HA2"/>
    <property type="match status" value="1"/>
</dbReference>
<comment type="similarity">
    <text evidence="1">Belongs to the DEAD box helicase family. DEAH subfamily.</text>
</comment>
<name>A0A1Y1IEL5_KLENI</name>
<dbReference type="InterPro" id="IPR002464">
    <property type="entry name" value="DNA/RNA_helicase_DEAH_CS"/>
</dbReference>
<dbReference type="Pfam" id="PF00271">
    <property type="entry name" value="Helicase_C"/>
    <property type="match status" value="1"/>
</dbReference>
<dbReference type="InterPro" id="IPR001650">
    <property type="entry name" value="Helicase_C-like"/>
</dbReference>
<dbReference type="Gene3D" id="1.20.120.1080">
    <property type="match status" value="1"/>
</dbReference>
<dbReference type="GO" id="GO:0045943">
    <property type="term" value="P:positive regulation of transcription by RNA polymerase I"/>
    <property type="evidence" value="ECO:0000318"/>
    <property type="project" value="GO_Central"/>
</dbReference>
<evidence type="ECO:0000256" key="1">
    <source>
        <dbReference type="ARBA" id="ARBA00008792"/>
    </source>
</evidence>
<dbReference type="InterPro" id="IPR049945">
    <property type="entry name" value="AAA_22"/>
</dbReference>
<dbReference type="GO" id="GO:0016887">
    <property type="term" value="F:ATP hydrolysis activity"/>
    <property type="evidence" value="ECO:0007669"/>
    <property type="project" value="InterPro"/>
</dbReference>
<evidence type="ECO:0000313" key="14">
    <source>
        <dbReference type="EMBL" id="GAQ89350.1"/>
    </source>
</evidence>
<dbReference type="Pfam" id="PF21010">
    <property type="entry name" value="HA2_C"/>
    <property type="match status" value="1"/>
</dbReference>
<gene>
    <name evidence="14" type="ORF">KFL_005130100</name>
</gene>
<dbReference type="EMBL" id="DF237462">
    <property type="protein sequence ID" value="GAQ89350.1"/>
    <property type="molecule type" value="Genomic_DNA"/>
</dbReference>
<keyword evidence="6" id="KW-0378">Hydrolase</keyword>
<dbReference type="GO" id="GO:0006397">
    <property type="term" value="P:mRNA processing"/>
    <property type="evidence" value="ECO:0007669"/>
    <property type="project" value="UniProtKB-KW"/>
</dbReference>
<dbReference type="EC" id="3.6.4.13" evidence="2"/>
<dbReference type="GO" id="GO:0005681">
    <property type="term" value="C:spliceosomal complex"/>
    <property type="evidence" value="ECO:0007669"/>
    <property type="project" value="UniProtKB-KW"/>
</dbReference>
<keyword evidence="7 14" id="KW-0347">Helicase</keyword>
<dbReference type="InterPro" id="IPR003593">
    <property type="entry name" value="AAA+_ATPase"/>
</dbReference>